<dbReference type="PANTHER" id="PTHR43434:SF1">
    <property type="entry name" value="PHOSPHOGLYCOLATE PHOSPHATASE"/>
    <property type="match status" value="1"/>
</dbReference>
<dbReference type="SFLD" id="SFLDG01129">
    <property type="entry name" value="C1.5:_HAD__Beta-PGM__Phosphata"/>
    <property type="match status" value="1"/>
</dbReference>
<dbReference type="RefSeq" id="WP_172343977.1">
    <property type="nucleotide sequence ID" value="NZ_CASYYZ010000005.1"/>
</dbReference>
<comment type="pathway">
    <text evidence="2">Organic acid metabolism; glycolate biosynthesis; glycolate from 2-phosphoglycolate: step 1/1.</text>
</comment>
<accession>A0ABX2AZ20</accession>
<evidence type="ECO:0000256" key="4">
    <source>
        <dbReference type="ARBA" id="ARBA00013078"/>
    </source>
</evidence>
<dbReference type="InterPro" id="IPR041492">
    <property type="entry name" value="HAD_2"/>
</dbReference>
<dbReference type="Pfam" id="PF13419">
    <property type="entry name" value="HAD_2"/>
    <property type="match status" value="1"/>
</dbReference>
<dbReference type="Proteomes" id="UP000820977">
    <property type="component" value="Unassembled WGS sequence"/>
</dbReference>
<comment type="catalytic activity">
    <reaction evidence="1">
        <text>2-phosphoglycolate + H2O = glycolate + phosphate</text>
        <dbReference type="Rhea" id="RHEA:14369"/>
        <dbReference type="ChEBI" id="CHEBI:15377"/>
        <dbReference type="ChEBI" id="CHEBI:29805"/>
        <dbReference type="ChEBI" id="CHEBI:43474"/>
        <dbReference type="ChEBI" id="CHEBI:58033"/>
        <dbReference type="EC" id="3.1.3.18"/>
    </reaction>
</comment>
<name>A0ABX2AZ20_9BACT</name>
<protein>
    <recommendedName>
        <fullName evidence="4">phosphoglycolate phosphatase</fullName>
        <ecNumber evidence="4">3.1.3.18</ecNumber>
    </recommendedName>
</protein>
<dbReference type="SFLD" id="SFLDS00003">
    <property type="entry name" value="Haloacid_Dehalogenase"/>
    <property type="match status" value="1"/>
</dbReference>
<dbReference type="Gene3D" id="1.10.150.240">
    <property type="entry name" value="Putative phosphatase, domain 2"/>
    <property type="match status" value="1"/>
</dbReference>
<dbReference type="SFLD" id="SFLDG01135">
    <property type="entry name" value="C1.5.6:_HAD__Beta-PGM__Phospha"/>
    <property type="match status" value="1"/>
</dbReference>
<comment type="similarity">
    <text evidence="3">Belongs to the HAD-like hydrolase superfamily. CbbY/CbbZ/Gph/YieH family.</text>
</comment>
<dbReference type="InterPro" id="IPR036412">
    <property type="entry name" value="HAD-like_sf"/>
</dbReference>
<dbReference type="InterPro" id="IPR006439">
    <property type="entry name" value="HAD-SF_hydro_IA"/>
</dbReference>
<sequence length="218" mass="24089">MNCKTKLVILDFDGTLADTQSLIVNTMQQTIRELNLPPRTDSQCAAMIGLPLKKTFTQLIDMDDAMGDKCAETYTRLFFENNKPGAVPVFPHVVETIKALHDAGTTITIASSRGRDTLIDFLREMNMEQYISFVICATDIDNAKPAPDMVLVTLDKTGILPQNAIVVGDTQFDVLMAHRAGVRAVGVTYGNGTREELEELGTEYVIDSFDKLRDIVLV</sequence>
<organism evidence="5 6">
    <name type="scientific">Xylanibacter caecicola</name>
    <dbReference type="NCBI Taxonomy" id="2736294"/>
    <lineage>
        <taxon>Bacteria</taxon>
        <taxon>Pseudomonadati</taxon>
        <taxon>Bacteroidota</taxon>
        <taxon>Bacteroidia</taxon>
        <taxon>Bacteroidales</taxon>
        <taxon>Prevotellaceae</taxon>
        <taxon>Xylanibacter</taxon>
    </lineage>
</organism>
<dbReference type="SUPFAM" id="SSF56784">
    <property type="entry name" value="HAD-like"/>
    <property type="match status" value="1"/>
</dbReference>
<reference evidence="5 6" key="1">
    <citation type="submission" date="2020-05" db="EMBL/GenBank/DDBJ databases">
        <title>Distinct polysaccharide utilization as determinants for interspecies competition between intestinal Prevotella spp.</title>
        <authorList>
            <person name="Galvez E.J.C."/>
            <person name="Iljazovic A."/>
            <person name="Strowig T."/>
        </authorList>
    </citation>
    <scope>NUCLEOTIDE SEQUENCE [LARGE SCALE GENOMIC DNA]</scope>
    <source>
        <strain evidence="5 6">PCHR</strain>
    </source>
</reference>
<dbReference type="EC" id="3.1.3.18" evidence="4"/>
<dbReference type="Gene3D" id="3.40.50.1000">
    <property type="entry name" value="HAD superfamily/HAD-like"/>
    <property type="match status" value="1"/>
</dbReference>
<dbReference type="NCBIfam" id="TIGR01549">
    <property type="entry name" value="HAD-SF-IA-v1"/>
    <property type="match status" value="1"/>
</dbReference>
<dbReference type="NCBIfam" id="TIGR01509">
    <property type="entry name" value="HAD-SF-IA-v3"/>
    <property type="match status" value="1"/>
</dbReference>
<dbReference type="InterPro" id="IPR050155">
    <property type="entry name" value="HAD-like_hydrolase_sf"/>
</dbReference>
<dbReference type="PANTHER" id="PTHR43434">
    <property type="entry name" value="PHOSPHOGLYCOLATE PHOSPHATASE"/>
    <property type="match status" value="1"/>
</dbReference>
<comment type="caution">
    <text evidence="5">The sequence shown here is derived from an EMBL/GenBank/DDBJ whole genome shotgun (WGS) entry which is preliminary data.</text>
</comment>
<dbReference type="InterPro" id="IPR023198">
    <property type="entry name" value="PGP-like_dom2"/>
</dbReference>
<evidence type="ECO:0000256" key="1">
    <source>
        <dbReference type="ARBA" id="ARBA00000830"/>
    </source>
</evidence>
<evidence type="ECO:0000313" key="6">
    <source>
        <dbReference type="Proteomes" id="UP000820977"/>
    </source>
</evidence>
<proteinExistence type="inferred from homology"/>
<keyword evidence="6" id="KW-1185">Reference proteome</keyword>
<dbReference type="GO" id="GO:0016787">
    <property type="term" value="F:hydrolase activity"/>
    <property type="evidence" value="ECO:0007669"/>
    <property type="project" value="UniProtKB-KW"/>
</dbReference>
<dbReference type="EMBL" id="JABKKJ010000003">
    <property type="protein sequence ID" value="NPE24479.1"/>
    <property type="molecule type" value="Genomic_DNA"/>
</dbReference>
<evidence type="ECO:0000313" key="5">
    <source>
        <dbReference type="EMBL" id="NPE24479.1"/>
    </source>
</evidence>
<dbReference type="InterPro" id="IPR023214">
    <property type="entry name" value="HAD_sf"/>
</dbReference>
<gene>
    <name evidence="5" type="ORF">HPS54_02905</name>
</gene>
<keyword evidence="5" id="KW-0378">Hydrolase</keyword>
<evidence type="ECO:0000256" key="2">
    <source>
        <dbReference type="ARBA" id="ARBA00004818"/>
    </source>
</evidence>
<evidence type="ECO:0000256" key="3">
    <source>
        <dbReference type="ARBA" id="ARBA00006171"/>
    </source>
</evidence>